<evidence type="ECO:0000313" key="3">
    <source>
        <dbReference type="Proteomes" id="UP000012073"/>
    </source>
</evidence>
<dbReference type="STRING" id="2769.R7QBH8"/>
<feature type="domain" description="Integrase catalytic" evidence="1">
    <location>
        <begin position="34"/>
        <end position="201"/>
    </location>
</feature>
<sequence>MAKLGLLPNLPPTLRQRPPRITCSSCAAAKQQPAPHYPKTHNYRVGAAFSSDICGPFNPTSRQGNKYILTVIDTRSRYLIVDFLQSRAETPHRLDVILTALKKRKGCKPRLFHTDNAKEYVSDSANAVYRSHNVMHSTTVPHTPQQNGIAERINSTLMNSARAAPHHSSLPKTHWEDAVRDAAFKYNNILHHGINTLPYTM</sequence>
<dbReference type="Pfam" id="PF00665">
    <property type="entry name" value="rve"/>
    <property type="match status" value="1"/>
</dbReference>
<reference evidence="3" key="1">
    <citation type="journal article" date="2013" name="Proc. Natl. Acad. Sci. U.S.A.">
        <title>Genome structure and metabolic features in the red seaweed Chondrus crispus shed light on evolution of the Archaeplastida.</title>
        <authorList>
            <person name="Collen J."/>
            <person name="Porcel B."/>
            <person name="Carre W."/>
            <person name="Ball S.G."/>
            <person name="Chaparro C."/>
            <person name="Tonon T."/>
            <person name="Barbeyron T."/>
            <person name="Michel G."/>
            <person name="Noel B."/>
            <person name="Valentin K."/>
            <person name="Elias M."/>
            <person name="Artiguenave F."/>
            <person name="Arun A."/>
            <person name="Aury J.M."/>
            <person name="Barbosa-Neto J.F."/>
            <person name="Bothwell J.H."/>
            <person name="Bouget F.Y."/>
            <person name="Brillet L."/>
            <person name="Cabello-Hurtado F."/>
            <person name="Capella-Gutierrez S."/>
            <person name="Charrier B."/>
            <person name="Cladiere L."/>
            <person name="Cock J.M."/>
            <person name="Coelho S.M."/>
            <person name="Colleoni C."/>
            <person name="Czjzek M."/>
            <person name="Da Silva C."/>
            <person name="Delage L."/>
            <person name="Denoeud F."/>
            <person name="Deschamps P."/>
            <person name="Dittami S.M."/>
            <person name="Gabaldon T."/>
            <person name="Gachon C.M."/>
            <person name="Groisillier A."/>
            <person name="Herve C."/>
            <person name="Jabbari K."/>
            <person name="Katinka M."/>
            <person name="Kloareg B."/>
            <person name="Kowalczyk N."/>
            <person name="Labadie K."/>
            <person name="Leblanc C."/>
            <person name="Lopez P.J."/>
            <person name="McLachlan D.H."/>
            <person name="Meslet-Cladiere L."/>
            <person name="Moustafa A."/>
            <person name="Nehr Z."/>
            <person name="Nyvall Collen P."/>
            <person name="Panaud O."/>
            <person name="Partensky F."/>
            <person name="Poulain J."/>
            <person name="Rensing S.A."/>
            <person name="Rousvoal S."/>
            <person name="Samson G."/>
            <person name="Symeonidi A."/>
            <person name="Weissenbach J."/>
            <person name="Zambounis A."/>
            <person name="Wincker P."/>
            <person name="Boyen C."/>
        </authorList>
    </citation>
    <scope>NUCLEOTIDE SEQUENCE [LARGE SCALE GENOMIC DNA]</scope>
    <source>
        <strain evidence="3">cv. Stackhouse</strain>
    </source>
</reference>
<dbReference type="SUPFAM" id="SSF53098">
    <property type="entry name" value="Ribonuclease H-like"/>
    <property type="match status" value="1"/>
</dbReference>
<evidence type="ECO:0000313" key="2">
    <source>
        <dbReference type="EMBL" id="CDF34776.1"/>
    </source>
</evidence>
<proteinExistence type="predicted"/>
<dbReference type="PhylomeDB" id="R7QBH8"/>
<dbReference type="PANTHER" id="PTHR42648">
    <property type="entry name" value="TRANSPOSASE, PUTATIVE-RELATED"/>
    <property type="match status" value="1"/>
</dbReference>
<gene>
    <name evidence="2" type="ORF">CHC_T00003690001</name>
</gene>
<dbReference type="PANTHER" id="PTHR42648:SF24">
    <property type="entry name" value="INTEGRASE CATALYTIC DOMAIN-CONTAINING PROTEIN"/>
    <property type="match status" value="1"/>
</dbReference>
<organism evidence="2 3">
    <name type="scientific">Chondrus crispus</name>
    <name type="common">Carrageen Irish moss</name>
    <name type="synonym">Polymorpha crispa</name>
    <dbReference type="NCBI Taxonomy" id="2769"/>
    <lineage>
        <taxon>Eukaryota</taxon>
        <taxon>Rhodophyta</taxon>
        <taxon>Florideophyceae</taxon>
        <taxon>Rhodymeniophycidae</taxon>
        <taxon>Gigartinales</taxon>
        <taxon>Gigartinaceae</taxon>
        <taxon>Chondrus</taxon>
    </lineage>
</organism>
<dbReference type="InterPro" id="IPR036397">
    <property type="entry name" value="RNaseH_sf"/>
</dbReference>
<dbReference type="GO" id="GO:0003676">
    <property type="term" value="F:nucleic acid binding"/>
    <property type="evidence" value="ECO:0007669"/>
    <property type="project" value="InterPro"/>
</dbReference>
<dbReference type="InterPro" id="IPR001584">
    <property type="entry name" value="Integrase_cat-core"/>
</dbReference>
<keyword evidence="3" id="KW-1185">Reference proteome</keyword>
<dbReference type="AlphaFoldDB" id="R7QBH8"/>
<dbReference type="KEGG" id="ccp:CHC_T00003690001"/>
<dbReference type="Gene3D" id="3.30.420.10">
    <property type="entry name" value="Ribonuclease H-like superfamily/Ribonuclease H"/>
    <property type="match status" value="1"/>
</dbReference>
<accession>R7QBH8</accession>
<dbReference type="OrthoDB" id="413361at2759"/>
<protein>
    <recommendedName>
        <fullName evidence="1">Integrase catalytic domain-containing protein</fullName>
    </recommendedName>
</protein>
<dbReference type="RefSeq" id="XP_005714595.1">
    <property type="nucleotide sequence ID" value="XM_005714538.1"/>
</dbReference>
<dbReference type="OMA" id="THWEDAV"/>
<dbReference type="Gramene" id="CDF34776">
    <property type="protein sequence ID" value="CDF34776"/>
    <property type="gene ID" value="CHC_T00003690001"/>
</dbReference>
<dbReference type="GeneID" id="17322304"/>
<dbReference type="Proteomes" id="UP000012073">
    <property type="component" value="Unassembled WGS sequence"/>
</dbReference>
<dbReference type="InterPro" id="IPR039537">
    <property type="entry name" value="Retrotran_Ty1/copia-like"/>
</dbReference>
<dbReference type="InterPro" id="IPR012337">
    <property type="entry name" value="RNaseH-like_sf"/>
</dbReference>
<dbReference type="PROSITE" id="PS50994">
    <property type="entry name" value="INTEGRASE"/>
    <property type="match status" value="1"/>
</dbReference>
<name>R7QBH8_CHOCR</name>
<evidence type="ECO:0000259" key="1">
    <source>
        <dbReference type="PROSITE" id="PS50994"/>
    </source>
</evidence>
<dbReference type="EMBL" id="HG001706">
    <property type="protein sequence ID" value="CDF34776.1"/>
    <property type="molecule type" value="Genomic_DNA"/>
</dbReference>
<dbReference type="GO" id="GO:0015074">
    <property type="term" value="P:DNA integration"/>
    <property type="evidence" value="ECO:0007669"/>
    <property type="project" value="InterPro"/>
</dbReference>